<dbReference type="EMBL" id="AZBU02000005">
    <property type="protein sequence ID" value="TKR75707.1"/>
    <property type="molecule type" value="Genomic_DNA"/>
</dbReference>
<feature type="transmembrane region" description="Helical" evidence="1">
    <location>
        <begin position="162"/>
        <end position="183"/>
    </location>
</feature>
<feature type="transmembrane region" description="Helical" evidence="1">
    <location>
        <begin position="7"/>
        <end position="28"/>
    </location>
</feature>
<evidence type="ECO:0000313" key="2">
    <source>
        <dbReference type="EMBL" id="TKR75707.1"/>
    </source>
</evidence>
<evidence type="ECO:0000313" key="3">
    <source>
        <dbReference type="Proteomes" id="UP000298663"/>
    </source>
</evidence>
<keyword evidence="3" id="KW-1185">Reference proteome</keyword>
<dbReference type="AlphaFoldDB" id="A0A4U5MZU7"/>
<reference evidence="2 3" key="1">
    <citation type="journal article" date="2015" name="Genome Biol.">
        <title>Comparative genomics of Steinernema reveals deeply conserved gene regulatory networks.</title>
        <authorList>
            <person name="Dillman A.R."/>
            <person name="Macchietto M."/>
            <person name="Porter C.F."/>
            <person name="Rogers A."/>
            <person name="Williams B."/>
            <person name="Antoshechkin I."/>
            <person name="Lee M.M."/>
            <person name="Goodwin Z."/>
            <person name="Lu X."/>
            <person name="Lewis E.E."/>
            <person name="Goodrich-Blair H."/>
            <person name="Stock S.P."/>
            <person name="Adams B.J."/>
            <person name="Sternberg P.W."/>
            <person name="Mortazavi A."/>
        </authorList>
    </citation>
    <scope>NUCLEOTIDE SEQUENCE [LARGE SCALE GENOMIC DNA]</scope>
    <source>
        <strain evidence="2 3">ALL</strain>
    </source>
</reference>
<keyword evidence="1" id="KW-1133">Transmembrane helix</keyword>
<feature type="transmembrane region" description="Helical" evidence="1">
    <location>
        <begin position="107"/>
        <end position="129"/>
    </location>
</feature>
<feature type="transmembrane region" description="Helical" evidence="1">
    <location>
        <begin position="82"/>
        <end position="101"/>
    </location>
</feature>
<comment type="caution">
    <text evidence="2">The sequence shown here is derived from an EMBL/GenBank/DDBJ whole genome shotgun (WGS) entry which is preliminary data.</text>
</comment>
<feature type="transmembrane region" description="Helical" evidence="1">
    <location>
        <begin position="48"/>
        <end position="70"/>
    </location>
</feature>
<organism evidence="2 3">
    <name type="scientific">Steinernema carpocapsae</name>
    <name type="common">Entomopathogenic nematode</name>
    <dbReference type="NCBI Taxonomy" id="34508"/>
    <lineage>
        <taxon>Eukaryota</taxon>
        <taxon>Metazoa</taxon>
        <taxon>Ecdysozoa</taxon>
        <taxon>Nematoda</taxon>
        <taxon>Chromadorea</taxon>
        <taxon>Rhabditida</taxon>
        <taxon>Tylenchina</taxon>
        <taxon>Panagrolaimomorpha</taxon>
        <taxon>Strongyloidoidea</taxon>
        <taxon>Steinernematidae</taxon>
        <taxon>Steinernema</taxon>
    </lineage>
</organism>
<reference evidence="2 3" key="2">
    <citation type="journal article" date="2019" name="G3 (Bethesda)">
        <title>Hybrid Assembly of the Genome of the Entomopathogenic Nematode Steinernema carpocapsae Identifies the X-Chromosome.</title>
        <authorList>
            <person name="Serra L."/>
            <person name="Macchietto M."/>
            <person name="Macias-Munoz A."/>
            <person name="McGill C.J."/>
            <person name="Rodriguez I.M."/>
            <person name="Rodriguez B."/>
            <person name="Murad R."/>
            <person name="Mortazavi A."/>
        </authorList>
    </citation>
    <scope>NUCLEOTIDE SEQUENCE [LARGE SCALE GENOMIC DNA]</scope>
    <source>
        <strain evidence="2 3">ALL</strain>
    </source>
</reference>
<name>A0A4U5MZU7_STECR</name>
<gene>
    <name evidence="2" type="ORF">L596_016960</name>
</gene>
<sequence length="267" mass="30204">MEELTKISLFVVLLSNGISSAGNVWTSAAHWEEHMEFHGKQFVGNDAVSSACNLMVYTWILNYVCFTSFVCPSISGRKLNQWSTIVNGLIVAASLNLWIWLSLNKTVIFYLGLLIALSIFTNVFQLILLRRQLKKKLASSASNRYILKNSYRLRQNKRTLDFFCSVFCTQFPFMGIKLLGYVVTAAMPALGTFTICVGLIAHSCLLCVCMNALVTFAGHRDMQFQIYQLHERVARRNYNPDLAEWESGQGMQIEVATEATSYGTERF</sequence>
<feature type="transmembrane region" description="Helical" evidence="1">
    <location>
        <begin position="189"/>
        <end position="214"/>
    </location>
</feature>
<evidence type="ECO:0000256" key="1">
    <source>
        <dbReference type="SAM" id="Phobius"/>
    </source>
</evidence>
<dbReference type="Proteomes" id="UP000298663">
    <property type="component" value="Unassembled WGS sequence"/>
</dbReference>
<protein>
    <submittedName>
        <fullName evidence="2">Uncharacterized protein</fullName>
    </submittedName>
</protein>
<proteinExistence type="predicted"/>
<keyword evidence="1" id="KW-0472">Membrane</keyword>
<accession>A0A4U5MZU7</accession>
<keyword evidence="1" id="KW-0812">Transmembrane</keyword>